<dbReference type="AlphaFoldDB" id="U5QNC1"/>
<evidence type="ECO:0000313" key="1">
    <source>
        <dbReference type="EMBL" id="AGY59104.1"/>
    </source>
</evidence>
<protein>
    <submittedName>
        <fullName evidence="1">TPR repeat-containing protein</fullName>
    </submittedName>
</protein>
<accession>U5QNC1</accession>
<dbReference type="HOGENOM" id="CLU_2219379_0_0_3"/>
<organism evidence="1 2">
    <name type="scientific">Gloeobacter kilaueensis (strain ATCC BAA-2537 / CCAP 1431/1 / ULC 316 / JS1)</name>
    <dbReference type="NCBI Taxonomy" id="1183438"/>
    <lineage>
        <taxon>Bacteria</taxon>
        <taxon>Bacillati</taxon>
        <taxon>Cyanobacteriota</taxon>
        <taxon>Cyanophyceae</taxon>
        <taxon>Gloeobacterales</taxon>
        <taxon>Gloeobacteraceae</taxon>
        <taxon>Gloeobacter</taxon>
    </lineage>
</organism>
<dbReference type="InterPro" id="IPR011990">
    <property type="entry name" value="TPR-like_helical_dom_sf"/>
</dbReference>
<dbReference type="KEGG" id="glj:GKIL_2858"/>
<name>U5QNC1_GLOK1</name>
<dbReference type="SUPFAM" id="SSF48452">
    <property type="entry name" value="TPR-like"/>
    <property type="match status" value="1"/>
</dbReference>
<proteinExistence type="predicted"/>
<evidence type="ECO:0000313" key="2">
    <source>
        <dbReference type="Proteomes" id="UP000017396"/>
    </source>
</evidence>
<sequence length="106" mass="12163">METKDNLQLLIETAARKHHLGDIPGALDEYNRAIEREPDDPFLYGSRGFFYLAARQRAAAKVDFARALELLQPLLQTEEAQVPPRHPFSRVRVSHRMLKNALANLR</sequence>
<reference evidence="1 2" key="1">
    <citation type="journal article" date="2013" name="PLoS ONE">
        <title>Cultivation and Complete Genome Sequencing of Gloeobacter kilaueensis sp. nov., from a Lava Cave in Kilauea Caldera, Hawai'i.</title>
        <authorList>
            <person name="Saw J.H."/>
            <person name="Schatz M."/>
            <person name="Brown M.V."/>
            <person name="Kunkel D.D."/>
            <person name="Foster J.S."/>
            <person name="Shick H."/>
            <person name="Christensen S."/>
            <person name="Hou S."/>
            <person name="Wan X."/>
            <person name="Donachie S.P."/>
        </authorList>
    </citation>
    <scope>NUCLEOTIDE SEQUENCE [LARGE SCALE GENOMIC DNA]</scope>
    <source>
        <strain evidence="2">JS</strain>
    </source>
</reference>
<dbReference type="OrthoDB" id="556371at2"/>
<gene>
    <name evidence="1" type="ORF">GKIL_2858</name>
</gene>
<dbReference type="RefSeq" id="WP_023174325.1">
    <property type="nucleotide sequence ID" value="NC_022600.1"/>
</dbReference>
<dbReference type="Gene3D" id="1.25.40.10">
    <property type="entry name" value="Tetratricopeptide repeat domain"/>
    <property type="match status" value="1"/>
</dbReference>
<keyword evidence="2" id="KW-1185">Reference proteome</keyword>
<dbReference type="Proteomes" id="UP000017396">
    <property type="component" value="Chromosome"/>
</dbReference>
<dbReference type="EMBL" id="CP003587">
    <property type="protein sequence ID" value="AGY59104.1"/>
    <property type="molecule type" value="Genomic_DNA"/>
</dbReference>